<gene>
    <name evidence="3" type="ORF">D3M59_03315</name>
</gene>
<protein>
    <submittedName>
        <fullName evidence="3">Autotransporter domain-containing protein</fullName>
    </submittedName>
</protein>
<keyword evidence="4" id="KW-1185">Reference proteome</keyword>
<dbReference type="EMBL" id="QXTF01000001">
    <property type="protein sequence ID" value="RIX32024.1"/>
    <property type="molecule type" value="Genomic_DNA"/>
</dbReference>
<dbReference type="Pfam" id="PF03797">
    <property type="entry name" value="Autotransporter"/>
    <property type="match status" value="1"/>
</dbReference>
<dbReference type="AlphaFoldDB" id="A0A418Q2G2"/>
<evidence type="ECO:0000256" key="1">
    <source>
        <dbReference type="SAM" id="SignalP"/>
    </source>
</evidence>
<feature type="domain" description="Autotransporter" evidence="2">
    <location>
        <begin position="783"/>
        <end position="1064"/>
    </location>
</feature>
<dbReference type="PROSITE" id="PS51208">
    <property type="entry name" value="AUTOTRANSPORTER"/>
    <property type="match status" value="1"/>
</dbReference>
<proteinExistence type="predicted"/>
<sequence>MRYLLFASTCLAALASPLAAETTISTAVTGTVRTSTVKAGTPDDISITSSGSVTSSGPSAIIIDSNNKLTNAGTIQIGNVLGAVGIEVLGGVTGAITNSGKIIVDEPYAPTDADNDGDLDGPFATGSNRFGIRTTGAFTGNIVNSGTVTVEGNNSGGIVVGGSLTGNFRHDGTTTVLGNNSVGISLADVAGSVRLAGTINVQGQGSTAVRSTGDVTGSMVIQGKIAATGYRYSQSPSDPSKLDADDLLQGGPAVSIEGDVANGIILAVAPKDQSASDNDEDDDGIEDAKEGSAAVVSYGAAPAMRIGSANAVDIGATSGTGTGFGLIIDGVISGEGVYTGVDGNGLQIGGMGGAVAIANGIGVSGAIQAKSLDRSATAVRIGSGTSTPELRNAGKLLASSGNTAQSNATAVDIAAGASLPILRNSGEIKAGVSGPTGSATAIIDRSGTLALVENSGSISAIGAEAASTRNVAIDMSANSSGAMIRQTAVAATFAAPSIVGDIRFGTGSDTLDVADGTLTSNVTFGAGNNGFLLSGDAKAAGKLTFGNGSDAISTSGTAIFAGSVDFGGGADMLSIAGTSSFTGQLSNASGLAVSVQKGTFGVVKAASIASLSVTDGGTIGLLLDKTAGASSSLTVSGNAVFGANSKLQLTVANVAQAEGHYVVIDAGGLTGGSNLTANTTLLPFLYKGSLMVTGNQVAVDIVRKSAAELGLNRSESAAYAAVYNAIGTDAAVGGSFLAIEDQAGFIASLQQMLPDHAGGTFEAVTMGERTAARMLNDPAGPHNVDGGVNVWATQLAWGSSKSVGDTAGYKIGGWGVAGGADFATPLGRLGASISYMWGKDDDRSTDNTVNANQYSLAGYWHVRRGGLQAVARASYSFIDFDGTRYFRSIEGPTPVERKMEGSWTGSLFSASANASQELWAGSFFVRPSAGVEYYRLNEGSYTEKGGGTALDLTVAKRKSDEFAANALIAAGFEFGGERAGDSYFRLEAEAGRRQILGGSLGNTTAHFANGDPFVLEPEDRESGWVGRLRGIGGSPGFRLSGEVGAEEREDRVGISARASLVLGL</sequence>
<dbReference type="RefSeq" id="WP_119531561.1">
    <property type="nucleotide sequence ID" value="NZ_QXTF01000001.1"/>
</dbReference>
<dbReference type="SUPFAM" id="SSF103515">
    <property type="entry name" value="Autotransporter"/>
    <property type="match status" value="1"/>
</dbReference>
<evidence type="ECO:0000313" key="4">
    <source>
        <dbReference type="Proteomes" id="UP000285023"/>
    </source>
</evidence>
<accession>A0A418Q2G2</accession>
<name>A0A418Q2G2_9SPHN</name>
<feature type="signal peptide" evidence="1">
    <location>
        <begin position="1"/>
        <end position="19"/>
    </location>
</feature>
<feature type="chain" id="PRO_5019017833" evidence="1">
    <location>
        <begin position="20"/>
        <end position="1064"/>
    </location>
</feature>
<comment type="caution">
    <text evidence="3">The sequence shown here is derived from an EMBL/GenBank/DDBJ whole genome shotgun (WGS) entry which is preliminary data.</text>
</comment>
<dbReference type="SMART" id="SM00869">
    <property type="entry name" value="Autotransporter"/>
    <property type="match status" value="1"/>
</dbReference>
<reference evidence="3 4" key="1">
    <citation type="submission" date="2018-09" db="EMBL/GenBank/DDBJ databases">
        <title>Sphingomonas sp. DAC4.</title>
        <authorList>
            <person name="Seo T."/>
        </authorList>
    </citation>
    <scope>NUCLEOTIDE SEQUENCE [LARGE SCALE GENOMIC DNA]</scope>
    <source>
        <strain evidence="3 4">DAC4</strain>
    </source>
</reference>
<dbReference type="Proteomes" id="UP000285023">
    <property type="component" value="Unassembled WGS sequence"/>
</dbReference>
<dbReference type="InterPro" id="IPR036709">
    <property type="entry name" value="Autotransporte_beta_dom_sf"/>
</dbReference>
<dbReference type="InterPro" id="IPR005546">
    <property type="entry name" value="Autotransporte_beta"/>
</dbReference>
<dbReference type="OrthoDB" id="7613961at2"/>
<keyword evidence="1" id="KW-0732">Signal</keyword>
<organism evidence="3 4">
    <name type="scientific">Sphingomonas edaphi</name>
    <dbReference type="NCBI Taxonomy" id="2315689"/>
    <lineage>
        <taxon>Bacteria</taxon>
        <taxon>Pseudomonadati</taxon>
        <taxon>Pseudomonadota</taxon>
        <taxon>Alphaproteobacteria</taxon>
        <taxon>Sphingomonadales</taxon>
        <taxon>Sphingomonadaceae</taxon>
        <taxon>Sphingomonas</taxon>
    </lineage>
</organism>
<dbReference type="Gene3D" id="2.40.128.130">
    <property type="entry name" value="Autotransporter beta-domain"/>
    <property type="match status" value="1"/>
</dbReference>
<evidence type="ECO:0000313" key="3">
    <source>
        <dbReference type="EMBL" id="RIX32024.1"/>
    </source>
</evidence>
<evidence type="ECO:0000259" key="2">
    <source>
        <dbReference type="PROSITE" id="PS51208"/>
    </source>
</evidence>